<feature type="compositionally biased region" description="Low complexity" evidence="1">
    <location>
        <begin position="239"/>
        <end position="250"/>
    </location>
</feature>
<comment type="caution">
    <text evidence="2">The sequence shown here is derived from an EMBL/GenBank/DDBJ whole genome shotgun (WGS) entry which is preliminary data.</text>
</comment>
<name>A0ABR1NHG3_9PEZI</name>
<organism evidence="2 3">
    <name type="scientific">Phyllosticta paracitricarpa</name>
    <dbReference type="NCBI Taxonomy" id="2016321"/>
    <lineage>
        <taxon>Eukaryota</taxon>
        <taxon>Fungi</taxon>
        <taxon>Dikarya</taxon>
        <taxon>Ascomycota</taxon>
        <taxon>Pezizomycotina</taxon>
        <taxon>Dothideomycetes</taxon>
        <taxon>Dothideomycetes incertae sedis</taxon>
        <taxon>Botryosphaeriales</taxon>
        <taxon>Phyllostictaceae</taxon>
        <taxon>Phyllosticta</taxon>
    </lineage>
</organism>
<keyword evidence="3" id="KW-1185">Reference proteome</keyword>
<accession>A0ABR1NHG3</accession>
<evidence type="ECO:0000313" key="2">
    <source>
        <dbReference type="EMBL" id="KAK7614218.1"/>
    </source>
</evidence>
<proteinExistence type="predicted"/>
<dbReference type="EMBL" id="JBBPBF010000004">
    <property type="protein sequence ID" value="KAK7614218.1"/>
    <property type="molecule type" value="Genomic_DNA"/>
</dbReference>
<dbReference type="Proteomes" id="UP001367316">
    <property type="component" value="Unassembled WGS sequence"/>
</dbReference>
<evidence type="ECO:0000313" key="3">
    <source>
        <dbReference type="Proteomes" id="UP001367316"/>
    </source>
</evidence>
<feature type="region of interest" description="Disordered" evidence="1">
    <location>
        <begin position="41"/>
        <end position="60"/>
    </location>
</feature>
<reference evidence="2 3" key="1">
    <citation type="submission" date="2024-04" db="EMBL/GenBank/DDBJ databases">
        <title>Phyllosticta paracitricarpa is synonymous to the EU quarantine fungus P. citricarpa based on phylogenomic analyses.</title>
        <authorList>
            <consortium name="Lawrence Berkeley National Laboratory"/>
            <person name="Van ingen-buijs V.A."/>
            <person name="Van westerhoven A.C."/>
            <person name="Haridas S."/>
            <person name="Skiadas P."/>
            <person name="Martin F."/>
            <person name="Groenewald J.Z."/>
            <person name="Crous P.W."/>
            <person name="Seidl M.F."/>
        </authorList>
    </citation>
    <scope>NUCLEOTIDE SEQUENCE [LARGE SCALE GENOMIC DNA]</scope>
    <source>
        <strain evidence="2 3">CBS 141358</strain>
    </source>
</reference>
<protein>
    <submittedName>
        <fullName evidence="2">Uncharacterized protein</fullName>
    </submittedName>
</protein>
<gene>
    <name evidence="2" type="ORF">JOL62DRAFT_292887</name>
</gene>
<feature type="compositionally biased region" description="Polar residues" evidence="1">
    <location>
        <begin position="42"/>
        <end position="60"/>
    </location>
</feature>
<feature type="region of interest" description="Disordered" evidence="1">
    <location>
        <begin position="1"/>
        <end position="33"/>
    </location>
</feature>
<evidence type="ECO:0000256" key="1">
    <source>
        <dbReference type="SAM" id="MobiDB-lite"/>
    </source>
</evidence>
<sequence>MMYLARPLLPYQTRSPPEQASAAHRPPRHSKQVRIAVRRTRASASQYSGVGDQSTTKGDSVITTTSAANRRPCRIRTALRQGHEHPPPSFAAPFPDHHFPRLLAWPGLADKQAGRQCWTDTRSRSRWQRPSRVFRLDKRRVGCTGRHCCGMRSSQAHAWEACIAYPCRPTAIASDRAIPAAASRCVCRGAIFGRLGCPDCSTRALCLVCCCSPSFHVLLFHHSFSASCRSKPGRRPEESSSFASALSRSM</sequence>
<feature type="region of interest" description="Disordered" evidence="1">
    <location>
        <begin position="231"/>
        <end position="250"/>
    </location>
</feature>